<evidence type="ECO:0000256" key="3">
    <source>
        <dbReference type="ARBA" id="ARBA00022448"/>
    </source>
</evidence>
<proteinExistence type="inferred from homology"/>
<dbReference type="PANTHER" id="PTHR43829:SF9">
    <property type="entry name" value="AQUAPORIN-9"/>
    <property type="match status" value="1"/>
</dbReference>
<dbReference type="InterPro" id="IPR022357">
    <property type="entry name" value="MIP_CS"/>
</dbReference>
<accession>A0A3G2I5S2</accession>
<dbReference type="PROSITE" id="PS00221">
    <property type="entry name" value="MIP"/>
    <property type="match status" value="1"/>
</dbReference>
<protein>
    <submittedName>
        <fullName evidence="9">Aquaporin family protein</fullName>
    </submittedName>
</protein>
<comment type="similarity">
    <text evidence="2 7">Belongs to the MIP/aquaporin (TC 1.A.8) family.</text>
</comment>
<dbReference type="EMBL" id="CP032759">
    <property type="protein sequence ID" value="AYN24760.1"/>
    <property type="molecule type" value="Genomic_DNA"/>
</dbReference>
<feature type="transmembrane region" description="Helical" evidence="8">
    <location>
        <begin position="52"/>
        <end position="79"/>
    </location>
</feature>
<dbReference type="GO" id="GO:0015254">
    <property type="term" value="F:glycerol channel activity"/>
    <property type="evidence" value="ECO:0007669"/>
    <property type="project" value="TreeGrafter"/>
</dbReference>
<feature type="transmembrane region" description="Helical" evidence="8">
    <location>
        <begin position="180"/>
        <end position="199"/>
    </location>
</feature>
<keyword evidence="3 7" id="KW-0813">Transport</keyword>
<feature type="transmembrane region" description="Helical" evidence="8">
    <location>
        <begin position="234"/>
        <end position="257"/>
    </location>
</feature>
<dbReference type="Gene3D" id="1.20.1080.10">
    <property type="entry name" value="Glycerol uptake facilitator protein"/>
    <property type="match status" value="1"/>
</dbReference>
<dbReference type="RefSeq" id="WP_158361294.1">
    <property type="nucleotide sequence ID" value="NZ_CP032759.1"/>
</dbReference>
<dbReference type="InterPro" id="IPR000425">
    <property type="entry name" value="MIP"/>
</dbReference>
<sequence>MNLCSKKKTLKQCCVEFLGTGLIVFLGISFSATSKLTNFHFNNYEISFIWGLGVFISVYFSFSTSGAHLNPAVTIFLWLSSQFNKKKVIPYIISQITGTFFFTILIYLIYHNLLNSFELKYNIVRGTKKSLELASIFCVFPKENYNFIHDFILEVSIGIFFIIILMKINEKKNLFSSYNFINPFLIGVLVTTINLFLGAHNNVTLNPARDLGPRIFLSLIGWGKLAFTGGDNMIFPYFLIPTIAPILGINLGGWIYINFIIKK</sequence>
<evidence type="ECO:0000256" key="7">
    <source>
        <dbReference type="RuleBase" id="RU000477"/>
    </source>
</evidence>
<evidence type="ECO:0000313" key="10">
    <source>
        <dbReference type="Proteomes" id="UP000271533"/>
    </source>
</evidence>
<feature type="transmembrane region" description="Helical" evidence="8">
    <location>
        <begin position="12"/>
        <end position="32"/>
    </location>
</feature>
<dbReference type="PRINTS" id="PR00783">
    <property type="entry name" value="MINTRINSICP"/>
</dbReference>
<feature type="transmembrane region" description="Helical" evidence="8">
    <location>
        <begin position="151"/>
        <end position="168"/>
    </location>
</feature>
<organism evidence="9 10">
    <name type="scientific">Buchnera aphidicola subsp. Rhopalosiphum maidis</name>
    <dbReference type="NCBI Taxonomy" id="118109"/>
    <lineage>
        <taxon>Bacteria</taxon>
        <taxon>Pseudomonadati</taxon>
        <taxon>Pseudomonadota</taxon>
        <taxon>Gammaproteobacteria</taxon>
        <taxon>Enterobacterales</taxon>
        <taxon>Erwiniaceae</taxon>
        <taxon>Buchnera</taxon>
    </lineage>
</organism>
<evidence type="ECO:0000256" key="1">
    <source>
        <dbReference type="ARBA" id="ARBA00004141"/>
    </source>
</evidence>
<feature type="transmembrane region" description="Helical" evidence="8">
    <location>
        <begin position="91"/>
        <end position="110"/>
    </location>
</feature>
<dbReference type="Pfam" id="PF00230">
    <property type="entry name" value="MIP"/>
    <property type="match status" value="1"/>
</dbReference>
<gene>
    <name evidence="9" type="ORF">D8S97_02220</name>
</gene>
<keyword evidence="6 8" id="KW-0472">Membrane</keyword>
<dbReference type="GO" id="GO:0005886">
    <property type="term" value="C:plasma membrane"/>
    <property type="evidence" value="ECO:0007669"/>
    <property type="project" value="TreeGrafter"/>
</dbReference>
<dbReference type="AlphaFoldDB" id="A0A3G2I5S2"/>
<dbReference type="InterPro" id="IPR050363">
    <property type="entry name" value="MIP/Aquaporin"/>
</dbReference>
<evidence type="ECO:0000256" key="8">
    <source>
        <dbReference type="SAM" id="Phobius"/>
    </source>
</evidence>
<comment type="subcellular location">
    <subcellularLocation>
        <location evidence="1">Membrane</location>
        <topology evidence="1">Multi-pass membrane protein</topology>
    </subcellularLocation>
</comment>
<dbReference type="PANTHER" id="PTHR43829">
    <property type="entry name" value="AQUAPORIN OR AQUAGLYCEROPORIN RELATED"/>
    <property type="match status" value="1"/>
</dbReference>
<dbReference type="SUPFAM" id="SSF81338">
    <property type="entry name" value="Aquaporin-like"/>
    <property type="match status" value="1"/>
</dbReference>
<name>A0A3G2I5S2_BUCRM</name>
<keyword evidence="5 8" id="KW-1133">Transmembrane helix</keyword>
<reference evidence="9 10" key="1">
    <citation type="submission" date="2018-10" db="EMBL/GenBank/DDBJ databases">
        <title>Genome sequence of the corn leaf aphid (Rhopalosiphum maidis Fitch).</title>
        <authorList>
            <person name="Chen W."/>
            <person name="Shakir S."/>
            <person name="Bigham M."/>
            <person name="Fei Z."/>
            <person name="Jander G."/>
        </authorList>
    </citation>
    <scope>NUCLEOTIDE SEQUENCE [LARGE SCALE GENOMIC DNA]</scope>
    <source>
        <strain evidence="9 10">BTI</strain>
    </source>
</reference>
<evidence type="ECO:0000256" key="5">
    <source>
        <dbReference type="ARBA" id="ARBA00022989"/>
    </source>
</evidence>
<evidence type="ECO:0000256" key="2">
    <source>
        <dbReference type="ARBA" id="ARBA00006175"/>
    </source>
</evidence>
<dbReference type="OrthoDB" id="9807293at2"/>
<dbReference type="InterPro" id="IPR023271">
    <property type="entry name" value="Aquaporin-like"/>
</dbReference>
<evidence type="ECO:0000256" key="4">
    <source>
        <dbReference type="ARBA" id="ARBA00022692"/>
    </source>
</evidence>
<dbReference type="Proteomes" id="UP000271533">
    <property type="component" value="Chromosome"/>
</dbReference>
<evidence type="ECO:0000313" key="9">
    <source>
        <dbReference type="EMBL" id="AYN24760.1"/>
    </source>
</evidence>
<evidence type="ECO:0000256" key="6">
    <source>
        <dbReference type="ARBA" id="ARBA00023136"/>
    </source>
</evidence>
<keyword evidence="4 7" id="KW-0812">Transmembrane</keyword>